<sequence>MEEVRNVSQGQVMVVGAHGVIGRAAALHLADAGWDVVTVARRGPLAELKERSNVRHVSVDLLDPESVKERFASLTAVTHVVYAAYLDMPMRTAVAPNTAMLVNTLDALQSLGAILTRVVMVGGGKSYGEHLGHYKTPAKESDPRFLGPIFYNNQEDALKQRAIDRHFSWTVLRPDGVFGFSAGSPMNIVNGLAVFAAVSKEQGVPLRFPGLPGTWNALHQATDSALLARAISWALTADSAHAEIFNVTNGDNFRWSQLWADLAGFFDMPTAEPQPLPLVEHMGDKDDLWQTMVSSHGLLPSSWETIASWPFVEGWLASDFDMVQSTIKIRQAGFHDCIDTHQSLLNHLGFLRSNRYIP</sequence>
<dbReference type="InterPro" id="IPR036291">
    <property type="entry name" value="NAD(P)-bd_dom_sf"/>
</dbReference>
<feature type="domain" description="PRISE-like Rossmann-fold" evidence="1">
    <location>
        <begin position="66"/>
        <end position="320"/>
    </location>
</feature>
<dbReference type="AlphaFoldDB" id="A1R346"/>
<dbReference type="EMBL" id="CP000474">
    <property type="protein sequence ID" value="ABM08737.1"/>
    <property type="molecule type" value="Genomic_DNA"/>
</dbReference>
<dbReference type="OrthoDB" id="4392084at2"/>
<dbReference type="KEGG" id="aau:AAur_0863"/>
<dbReference type="InterPro" id="IPR055222">
    <property type="entry name" value="PRISE-like_Rossmann-fold"/>
</dbReference>
<dbReference type="Gene3D" id="3.40.50.720">
    <property type="entry name" value="NAD(P)-binding Rossmann-like Domain"/>
    <property type="match status" value="1"/>
</dbReference>
<name>A1R346_PAEAT</name>
<keyword evidence="3" id="KW-1185">Reference proteome</keyword>
<dbReference type="RefSeq" id="WP_011773606.1">
    <property type="nucleotide sequence ID" value="NC_008711.1"/>
</dbReference>
<dbReference type="SUPFAM" id="SSF51735">
    <property type="entry name" value="NAD(P)-binding Rossmann-fold domains"/>
    <property type="match status" value="1"/>
</dbReference>
<evidence type="ECO:0000259" key="1">
    <source>
        <dbReference type="Pfam" id="PF22917"/>
    </source>
</evidence>
<evidence type="ECO:0000313" key="3">
    <source>
        <dbReference type="Proteomes" id="UP000000637"/>
    </source>
</evidence>
<accession>A1R346</accession>
<dbReference type="Pfam" id="PF22917">
    <property type="entry name" value="PRISE"/>
    <property type="match status" value="1"/>
</dbReference>
<reference evidence="2 3" key="1">
    <citation type="journal article" date="2006" name="PLoS Genet.">
        <title>Secrets of soil survival revealed by the genome sequence of Arthrobacter aurescens TC1.</title>
        <authorList>
            <person name="Mongodin E.F."/>
            <person name="Shapir N."/>
            <person name="Daugherty S.C."/>
            <person name="DeBoy R.T."/>
            <person name="Emerson J.B."/>
            <person name="Shvartzbeyn A."/>
            <person name="Radune D."/>
            <person name="Vamathevan J."/>
            <person name="Riggs F."/>
            <person name="Grinberg V."/>
            <person name="Khouri H."/>
            <person name="Wackett L.P."/>
            <person name="Nelson K.E."/>
            <person name="Sadowsky M.J."/>
        </authorList>
    </citation>
    <scope>NUCLEOTIDE SEQUENCE [LARGE SCALE GENOMIC DNA]</scope>
    <source>
        <strain evidence="2 3">TC1</strain>
    </source>
</reference>
<proteinExistence type="predicted"/>
<evidence type="ECO:0000313" key="2">
    <source>
        <dbReference type="EMBL" id="ABM08737.1"/>
    </source>
</evidence>
<dbReference type="eggNOG" id="COG0451">
    <property type="taxonomic scope" value="Bacteria"/>
</dbReference>
<dbReference type="Proteomes" id="UP000000637">
    <property type="component" value="Chromosome"/>
</dbReference>
<dbReference type="HOGENOM" id="CLU_030125_0_0_11"/>
<dbReference type="CDD" id="cd08948">
    <property type="entry name" value="5beta-POR_like_SDR_a"/>
    <property type="match status" value="1"/>
</dbReference>
<protein>
    <submittedName>
        <fullName evidence="2">NAD dependent epimerase/dehydratase family protein</fullName>
    </submittedName>
</protein>
<dbReference type="PANTHER" id="PTHR32487:SF0">
    <property type="entry name" value="3-OXO-DELTA(4,5)-STEROID 5-BETA-REDUCTASE"/>
    <property type="match status" value="1"/>
</dbReference>
<organism evidence="2 3">
    <name type="scientific">Paenarthrobacter aurescens (strain TC1)</name>
    <dbReference type="NCBI Taxonomy" id="290340"/>
    <lineage>
        <taxon>Bacteria</taxon>
        <taxon>Bacillati</taxon>
        <taxon>Actinomycetota</taxon>
        <taxon>Actinomycetes</taxon>
        <taxon>Micrococcales</taxon>
        <taxon>Micrococcaceae</taxon>
        <taxon>Paenarthrobacter</taxon>
    </lineage>
</organism>
<gene>
    <name evidence="2" type="ordered locus">AAur_0863</name>
</gene>
<dbReference type="STRING" id="290340.AAur_0863"/>
<dbReference type="PANTHER" id="PTHR32487">
    <property type="entry name" value="3-OXO-DELTA(4,5)-STEROID 5-BETA-REDUCTASE"/>
    <property type="match status" value="1"/>
</dbReference>